<keyword evidence="2" id="KW-1185">Reference proteome</keyword>
<sequence>MMTMMLGDMAQQRMLGKRFFSAPENKEVNDEAEEEMRPNGMMDGEEENQNRVGTQTREVKGEVLKPAAIVIGRQRGDRQQRMANPGHRGISANQAMLHHQPASHEMYHQSPANQQQLYKVLTNQQARRRHMERSMTTFGPLEDAHVNTIVFRIGIPDIKQTKCLRFDPDATVWSVKQQVVCSLSESLWDVYNYGLFQPASEGHHARFLEEEQSLRQFPQSLEKGVPYLEFRYKSRVYKQSNLDEKQLAKLHTKANLKKFLDYVQGGAVEKISKALDKGLDPNYHDPESG</sequence>
<name>A0ACC5Y032_9TELE</name>
<comment type="caution">
    <text evidence="1">The sequence shown here is derived from an EMBL/GenBank/DDBJ whole genome shotgun (WGS) entry which is preliminary data.</text>
</comment>
<accession>A0ACC5Y032</accession>
<protein>
    <submittedName>
        <fullName evidence="1">Uncharacterized protein</fullName>
    </submittedName>
</protein>
<organism evidence="1 2">
    <name type="scientific">Pangasius djambal</name>
    <dbReference type="NCBI Taxonomy" id="1691987"/>
    <lineage>
        <taxon>Eukaryota</taxon>
        <taxon>Metazoa</taxon>
        <taxon>Chordata</taxon>
        <taxon>Craniata</taxon>
        <taxon>Vertebrata</taxon>
        <taxon>Euteleostomi</taxon>
        <taxon>Actinopterygii</taxon>
        <taxon>Neopterygii</taxon>
        <taxon>Teleostei</taxon>
        <taxon>Ostariophysi</taxon>
        <taxon>Siluriformes</taxon>
        <taxon>Pangasiidae</taxon>
        <taxon>Pangasius</taxon>
    </lineage>
</organism>
<dbReference type="Proteomes" id="UP000830395">
    <property type="component" value="Chromosome 1"/>
</dbReference>
<gene>
    <name evidence="1" type="ORF">PDJAM_G00011880</name>
</gene>
<proteinExistence type="predicted"/>
<dbReference type="EMBL" id="CM040975">
    <property type="protein sequence ID" value="MCJ8729085.1"/>
    <property type="molecule type" value="Genomic_DNA"/>
</dbReference>
<reference evidence="1" key="1">
    <citation type="submission" date="2020-02" db="EMBL/GenBank/DDBJ databases">
        <title>Genome sequencing of the panga catfish, Pangasius djambal.</title>
        <authorList>
            <person name="Wen M."/>
            <person name="Zahm M."/>
            <person name="Roques C."/>
            <person name="Cabau C."/>
            <person name="Klopp C."/>
            <person name="Donnadieu C."/>
            <person name="Jouanno E."/>
            <person name="Avarre J.-C."/>
            <person name="Campet M."/>
            <person name="Ha T."/>
            <person name="Dugue R."/>
            <person name="Lampietro C."/>
            <person name="Louis A."/>
            <person name="Herpin A."/>
            <person name="Echchiki A."/>
            <person name="Berthelot C."/>
            <person name="Parey E."/>
            <person name="Roest-Crollius H."/>
            <person name="Braasch I."/>
            <person name="Postlethwait J.H."/>
            <person name="Bobe J."/>
            <person name="Montfort J."/>
            <person name="Bouchez O."/>
            <person name="Begum T."/>
            <person name="Schartl M."/>
            <person name="Gustiano R."/>
            <person name="Guiguen Y."/>
        </authorList>
    </citation>
    <scope>NUCLEOTIDE SEQUENCE</scope>
    <source>
        <strain evidence="1">Pdj_M5554</strain>
    </source>
</reference>
<evidence type="ECO:0000313" key="2">
    <source>
        <dbReference type="Proteomes" id="UP000830395"/>
    </source>
</evidence>
<evidence type="ECO:0000313" key="1">
    <source>
        <dbReference type="EMBL" id="MCJ8729085.1"/>
    </source>
</evidence>
<feature type="non-terminal residue" evidence="1">
    <location>
        <position position="289"/>
    </location>
</feature>